<feature type="domain" description="DUF7933" evidence="6">
    <location>
        <begin position="1205"/>
        <end position="1321"/>
    </location>
</feature>
<feature type="domain" description="DUF7933" evidence="6">
    <location>
        <begin position="783"/>
        <end position="905"/>
    </location>
</feature>
<feature type="domain" description="SD-repeat containing protein B" evidence="5">
    <location>
        <begin position="1460"/>
        <end position="1547"/>
    </location>
</feature>
<keyword evidence="3" id="KW-0732">Signal</keyword>
<dbReference type="Proteomes" id="UP000325606">
    <property type="component" value="Chromosome"/>
</dbReference>
<dbReference type="InterPro" id="IPR047589">
    <property type="entry name" value="DUF11_rpt"/>
</dbReference>
<evidence type="ECO:0000313" key="7">
    <source>
        <dbReference type="EMBL" id="QEW05918.1"/>
    </source>
</evidence>
<dbReference type="Pfam" id="PF17210">
    <property type="entry name" value="SdrD_B"/>
    <property type="match status" value="3"/>
</dbReference>
<dbReference type="PANTHER" id="PTHR34819:SF3">
    <property type="entry name" value="CELL SURFACE PROTEIN"/>
    <property type="match status" value="1"/>
</dbReference>
<evidence type="ECO:0000256" key="1">
    <source>
        <dbReference type="ARBA" id="ARBA00004613"/>
    </source>
</evidence>
<dbReference type="Gene3D" id="2.60.40.10">
    <property type="entry name" value="Immunoglobulins"/>
    <property type="match status" value="4"/>
</dbReference>
<dbReference type="InterPro" id="IPR008969">
    <property type="entry name" value="CarboxyPept-like_regulatory"/>
</dbReference>
<dbReference type="InterPro" id="IPR001434">
    <property type="entry name" value="OmcB-like_DUF11"/>
</dbReference>
<keyword evidence="8" id="KW-1185">Reference proteome</keyword>
<organism evidence="7 8">
    <name type="scientific">Nitrincola iocasae</name>
    <dbReference type="NCBI Taxonomy" id="2614693"/>
    <lineage>
        <taxon>Bacteria</taxon>
        <taxon>Pseudomonadati</taxon>
        <taxon>Pseudomonadota</taxon>
        <taxon>Gammaproteobacteria</taxon>
        <taxon>Oceanospirillales</taxon>
        <taxon>Oceanospirillaceae</taxon>
        <taxon>Nitrincola</taxon>
    </lineage>
</organism>
<evidence type="ECO:0000259" key="4">
    <source>
        <dbReference type="Pfam" id="PF01345"/>
    </source>
</evidence>
<comment type="subcellular location">
    <subcellularLocation>
        <location evidence="1">Secreted</location>
    </subcellularLocation>
</comment>
<evidence type="ECO:0000256" key="3">
    <source>
        <dbReference type="ARBA" id="ARBA00022729"/>
    </source>
</evidence>
<evidence type="ECO:0000259" key="5">
    <source>
        <dbReference type="Pfam" id="PF17210"/>
    </source>
</evidence>
<feature type="domain" description="DUF7933" evidence="6">
    <location>
        <begin position="1051"/>
        <end position="1164"/>
    </location>
</feature>
<gene>
    <name evidence="7" type="ORF">F5I99_05110</name>
</gene>
<evidence type="ECO:0000313" key="8">
    <source>
        <dbReference type="Proteomes" id="UP000325606"/>
    </source>
</evidence>
<feature type="domain" description="DUF7933" evidence="6">
    <location>
        <begin position="912"/>
        <end position="1039"/>
    </location>
</feature>
<evidence type="ECO:0000256" key="2">
    <source>
        <dbReference type="ARBA" id="ARBA00022525"/>
    </source>
</evidence>
<dbReference type="Gene3D" id="2.60.40.1120">
    <property type="entry name" value="Carboxypeptidase-like, regulatory domain"/>
    <property type="match status" value="1"/>
</dbReference>
<feature type="domain" description="DUF7933" evidence="6">
    <location>
        <begin position="82"/>
        <end position="174"/>
    </location>
</feature>
<dbReference type="EMBL" id="CP044222">
    <property type="protein sequence ID" value="QEW05918.1"/>
    <property type="molecule type" value="Genomic_DNA"/>
</dbReference>
<feature type="domain" description="SD-repeat containing protein B" evidence="5">
    <location>
        <begin position="1970"/>
        <end position="2072"/>
    </location>
</feature>
<dbReference type="RefSeq" id="WP_151053956.1">
    <property type="nucleotide sequence ID" value="NZ_CP044222.1"/>
</dbReference>
<feature type="domain" description="DUF7933" evidence="6">
    <location>
        <begin position="1325"/>
        <end position="1450"/>
    </location>
</feature>
<dbReference type="SUPFAM" id="SSF49464">
    <property type="entry name" value="Carboxypeptidase regulatory domain-like"/>
    <property type="match status" value="1"/>
</dbReference>
<feature type="domain" description="DUF11" evidence="4">
    <location>
        <begin position="2240"/>
        <end position="2342"/>
    </location>
</feature>
<dbReference type="Pfam" id="PF25564">
    <property type="entry name" value="DUF7933"/>
    <property type="match status" value="9"/>
</dbReference>
<dbReference type="InterPro" id="IPR057693">
    <property type="entry name" value="DUF7933"/>
</dbReference>
<feature type="domain" description="DUF7933" evidence="6">
    <location>
        <begin position="212"/>
        <end position="324"/>
    </location>
</feature>
<evidence type="ECO:0000259" key="6">
    <source>
        <dbReference type="Pfam" id="PF25564"/>
    </source>
</evidence>
<name>A0A5J6LCA0_9GAMM</name>
<dbReference type="SUPFAM" id="SSF117074">
    <property type="entry name" value="Hypothetical protein PA1324"/>
    <property type="match status" value="3"/>
</dbReference>
<dbReference type="InterPro" id="IPR033764">
    <property type="entry name" value="Sdr_B"/>
</dbReference>
<reference evidence="7 8" key="1">
    <citation type="submission" date="2019-09" db="EMBL/GenBank/DDBJ databases">
        <title>Nitrincola iocasae sp. nov., a bacterium isolated from the sediment collected at a cold seep field in South China Sea.</title>
        <authorList>
            <person name="Zhang H."/>
            <person name="Wang H."/>
            <person name="Li C."/>
        </authorList>
    </citation>
    <scope>NUCLEOTIDE SEQUENCE [LARGE SCALE GENOMIC DNA]</scope>
    <source>
        <strain evidence="7 8">KXZD1103</strain>
    </source>
</reference>
<keyword evidence="2" id="KW-0964">Secreted</keyword>
<dbReference type="KEGG" id="nik:F5I99_05110"/>
<feature type="domain" description="DUF7933" evidence="6">
    <location>
        <begin position="640"/>
        <end position="750"/>
    </location>
</feature>
<sequence length="2566" mass="262442">MSQGYAWNVYGAARRLRRLISKNVIPNADDSPQLQLKELGIASPVTLGKKYLHYGLLGVLLLSPAAFASSNFSVSVTAGGGATTILPGVPTTLQIELNNTTLTPLSAVSFSQSLPGNSNAGLRISGVATNSCGGSLTAVTDTQQIDLSGVSIPGDSSCTISVPIVAYSDTGSSASHSFSLGTGSVSATRNAVGITNGTGGAQSYTVNAVARPTWSKGFPSGNGTIILGGSTGTLRITVDNPASIALNNFSFTDVFPTSGGGGAVIEPTGVAATGSCVGGGIGAVVNLTQGAAAQVEVTGGTLAAGQSCSIDVPIQARQTNGNYSLGVTNTLQTSSFSSDEGLRPASDATRAITVRSPLTVAKSFAASPLSSGEASTFTITLGNTGSTDLTGVSFTDNYPANLSVTGAVTSCSPGSVNVNEGTKTLSGSGITIPAGNTCTVTATYSGVTGANDQPTTYTNTIPQGGVTVTGEPGIISQSASATVMIADRLRVLKSRHSGSSATPGNAVEYRVTVQNFSAVPISNVSVEDTLTQGSSFLTGTINGVDYTPSLSAACGVLGDANALNATDLAFTIPTLPGRSSATSPGTCTITFWAMIDPTRASGSTSNQIQAGQVCFNDGAEFCNQVASDPVSYSYQSVVDVQKRFAGSTTLTRSEGTVVQMLIRVRNFSSEPLTDLTVSDTLPGGGLQQLRVATPANASTSCGGSITAADNSTSVSLNGATVPGASGGNPGVCDLYVDVVGSAGIYDNTASVGGTQQLVNGTTRNIIGVNSDTARVTYTSALTASKAFNPTGVSAGGRSTVTIRLNNNDDQPLTNVAVNDPLPAGMLLASPANAYSTCAGNPQIIAADGSNSLSMSGASIAGNSSCDLLFDVVTSGNSDWINTLPAGSITADNGISNQTPVSATLNHQAPTEPTISKGIAPANVAPGEAATLTITITNGVSAVSNLSVTDFFTLDGLENGDPNGMRVASPALASTTCPAGSVQAQPNGTFVSLSGAALDANAVCEVSVRVTSVQPGTITNIIPENSITTAQGVTNTTTRAESSMTTSTAVAVIKEFVPNVVDVDERARLRITFNNASPVNLTNFNIEDVFPSGLTVAAGPNSVTTCGQSAVVSWPGSDRVRLQGGVLPGASAGNVNSCYLELDVVANAAGEFQNTIPANTLEVGGTPITHPPTEDTLYVRPPLQVFKAIANNTLDTPAIAGFTTGSATTAAGVARTLTIRIANPGTTAVSGMQLTDTLPEGLVIAQPNPVITNSCNGSVSAFESATAVRLSGGTLAGGATCDITLPVLSNSAGNYINEIPAGAITTTEGVSNEEPTRAELIVATPPSVSKEFNPAVIPSGGTSRLTITIYNPNSQSMTLTQALVDNLPNAPGPMRIAATPNLGGTCNSVTAAANSDSITLASGVTVPAGGCTIEVDVTATAAGEHINNIPSGALRTDLGSNEDPVNVPLLVSTAGYISGRVFQDNTSPAPNGSFESTTDQPLSGVEIVLRNGTDCAGAVVGTTTTNLAGNYLFTGLAAGSYSVCEAQPAGLLNGETTAGNAVGGGSSGTASNPDSNSSQITGVVLADLGGGDVSGSTNNDFAEWAPSTLSGVVFEDHNNNGVQNGSDAGIPSQTINLTGQDVDGNTITATTTTDADGRYSFTELPPGIYTIEQPNQPDNTVNGQTIPGAVPNGTIGTPTAATTLPSGISSIELPSNTVSSNNNFAELPLSGTVRGQVFLDYDSSQSLNGSDHGIADQTIRLTGADVNGNAITEETTTDAQGNFTFTGLPAGTYILEQPDQPAGTLNLVPVAGSAGGTPTNPGAPSSQISAIDLTSTTLSAGNLFPEAPGPHPDLTLDITVSNDVFSDGGGTGYYTLIPGNIGSADSNGTVTVVSELPPGVTYRSFEGTDPDWSCSVVGQTVTCTTEEVIPATSNAPNIVVQVDVQPGGSGSILTNHSRISGGSEPDGLQGNNLAQIPIEIIGVAESASVQGTVWLDGNSDGARQPGESVLSDWTVELLKDGVLVATQQTNAQGEYHFTNLPPGSGYDIRFRHPETRLLYGNPVTNEQGNANNPTNAAVSDGYLQNMALSSGQNYVEQSLPLDPAGVVYDAVTRAPVEGAQVTLQGPPGFNPVTHLLSGSANVVTGSDGFYQFLLLPGAPDGEYGLSITNYPSGYLQTPSTMIPACSNTLTVGAAPAPALIQNSPLAPGNAVTLHDPAACEGIVPGGSNTTQYYFAFNLSAASADVLNNHIPLDPLLEGAVRVVKTTPKSDVSRGELVPYQITATNTLSAVLTNIVLQDQIPAGFQYVRGSARLNGFESEPEINGRQLQWPERTLTAGEEVIIQLMLVVGSGVEFNEYVNRAWAMNSLASIRVSNIGTATVRVVPDPIFDCTDIIGQVFDDENRDGYQNEGEPGIPGARLASPRGWLITADDYGRFHVACADVPSELRGGNFILKLDERSLPSGYRVTTENPRVVRVTQGRMVKLNFGAAIHRIVRLDVTSTVFTEANELRPNYAKHMQQVLPLLHEQPSILRIAYQLEMDGDIDNAHERIGAVRAWLEEHWEEQGCCYDLIIEEEIVPGVERIEVSQ</sequence>
<proteinExistence type="predicted"/>
<feature type="domain" description="SD-repeat containing protein B" evidence="5">
    <location>
        <begin position="1590"/>
        <end position="1659"/>
    </location>
</feature>
<feature type="domain" description="DUF7933" evidence="6">
    <location>
        <begin position="359"/>
        <end position="484"/>
    </location>
</feature>
<dbReference type="PANTHER" id="PTHR34819">
    <property type="entry name" value="LARGE CYSTEINE-RICH PERIPLASMIC PROTEIN OMCB"/>
    <property type="match status" value="1"/>
</dbReference>
<dbReference type="SUPFAM" id="SSF49478">
    <property type="entry name" value="Cna protein B-type domain"/>
    <property type="match status" value="1"/>
</dbReference>
<dbReference type="NCBIfam" id="TIGR01451">
    <property type="entry name" value="B_ant_repeat"/>
    <property type="match status" value="3"/>
</dbReference>
<protein>
    <submittedName>
        <fullName evidence="7">DUF11 domain-containing protein</fullName>
    </submittedName>
</protein>
<dbReference type="InterPro" id="IPR051172">
    <property type="entry name" value="Chlamydia_OmcB"/>
</dbReference>
<dbReference type="GO" id="GO:0005576">
    <property type="term" value="C:extracellular region"/>
    <property type="evidence" value="ECO:0007669"/>
    <property type="project" value="UniProtKB-SubCell"/>
</dbReference>
<dbReference type="Pfam" id="PF01345">
    <property type="entry name" value="DUF11"/>
    <property type="match status" value="1"/>
</dbReference>
<accession>A0A5J6LCA0</accession>
<dbReference type="InterPro" id="IPR013783">
    <property type="entry name" value="Ig-like_fold"/>
</dbReference>